<keyword evidence="2" id="KW-1185">Reference proteome</keyword>
<organism evidence="1 2">
    <name type="scientific">Xaviernesmea oryzae</name>
    <dbReference type="NCBI Taxonomy" id="464029"/>
    <lineage>
        <taxon>Bacteria</taxon>
        <taxon>Pseudomonadati</taxon>
        <taxon>Pseudomonadota</taxon>
        <taxon>Alphaproteobacteria</taxon>
        <taxon>Hyphomicrobiales</taxon>
        <taxon>Rhizobiaceae</taxon>
        <taxon>Rhizobium/Agrobacterium group</taxon>
        <taxon>Xaviernesmea</taxon>
    </lineage>
</organism>
<name>A0A1Q9AQX2_9HYPH</name>
<dbReference type="EMBL" id="MKIP01000059">
    <property type="protein sequence ID" value="OLP57781.1"/>
    <property type="molecule type" value="Genomic_DNA"/>
</dbReference>
<evidence type="ECO:0000313" key="1">
    <source>
        <dbReference type="EMBL" id="OLP57781.1"/>
    </source>
</evidence>
<protein>
    <submittedName>
        <fullName evidence="1">Uncharacterized protein</fullName>
    </submittedName>
</protein>
<dbReference type="Proteomes" id="UP000186364">
    <property type="component" value="Unassembled WGS sequence"/>
</dbReference>
<accession>A0A1Q9AQX2</accession>
<proteinExistence type="predicted"/>
<reference evidence="1 2" key="1">
    <citation type="submission" date="2016-09" db="EMBL/GenBank/DDBJ databases">
        <title>Rhizobium sp. nov., a novel species isolated from the rice rhizosphere.</title>
        <authorList>
            <person name="Zhao J."/>
            <person name="Zhang X."/>
        </authorList>
    </citation>
    <scope>NUCLEOTIDE SEQUENCE [LARGE SCALE GENOMIC DNA]</scope>
    <source>
        <strain evidence="1 2">1.7048</strain>
    </source>
</reference>
<dbReference type="RefSeq" id="WP_075629685.1">
    <property type="nucleotide sequence ID" value="NZ_FOAM01000007.1"/>
</dbReference>
<dbReference type="AlphaFoldDB" id="A0A1Q9AQX2"/>
<sequence length="90" mass="10167">MDCPSRELAKGLAEGDRDCTASRIEICVLQRDMRFPDVRRKDVAGLRSRSLMGAFSDQMNDSLISIKTLDKEEHGGLCRFRGMFFQIPGI</sequence>
<gene>
    <name evidence="1" type="ORF">BJF93_13065</name>
</gene>
<evidence type="ECO:0000313" key="2">
    <source>
        <dbReference type="Proteomes" id="UP000186364"/>
    </source>
</evidence>
<comment type="caution">
    <text evidence="1">The sequence shown here is derived from an EMBL/GenBank/DDBJ whole genome shotgun (WGS) entry which is preliminary data.</text>
</comment>